<accession>A0A518IT28</accession>
<evidence type="ECO:0000313" key="2">
    <source>
        <dbReference type="Proteomes" id="UP000316770"/>
    </source>
</evidence>
<dbReference type="AlphaFoldDB" id="A0A518IT28"/>
<gene>
    <name evidence="1" type="ORF">Mal33_22340</name>
</gene>
<dbReference type="RefSeq" id="WP_145284473.1">
    <property type="nucleotide sequence ID" value="NZ_CP036318.1"/>
</dbReference>
<sequence length="432" mass="49913">MSQSHIKTKEVKTLFAHSGNQCAYPKCKQRLVEPATKHDGAAVIGKIAHIIADSHDGPRGRVAISDDDKNLHPNLVLLCGNHHDLVDAQPNTFSVQVLRQMKADHELNVQRALFADDGPEKPTLTNEVIHSSLLPITHLPDAMFSAPCKFSDQEYDHVFDRIVYPDNRDELVRFVLREGKLFTFHNLNNPQGPFSKVVDRKQVQPLEALKVWDDPELRRRYVTLLNRGLNRFTSLLGMRFDRDHYRYYFEAKEKEKPRKVSYRPLNAKRTSRDVVWQPKKRATNEARNYWFHLAVGLKFHQMDADQWVLSLRPERRITTDTVTSIESTIIGSRVTRRKARMWNDIYLSEINFWRDYLSGGTPRIVLNFGDQSAVIEATLTAFDVEWPGIPGDDKSFKNQTYEEDLFTQLDFDNAVSGSSIDWDECDDNTEEN</sequence>
<dbReference type="Proteomes" id="UP000316770">
    <property type="component" value="Chromosome"/>
</dbReference>
<keyword evidence="2" id="KW-1185">Reference proteome</keyword>
<dbReference type="EMBL" id="CP036318">
    <property type="protein sequence ID" value="QDV56252.1"/>
    <property type="molecule type" value="Genomic_DNA"/>
</dbReference>
<evidence type="ECO:0000313" key="1">
    <source>
        <dbReference type="EMBL" id="QDV56252.1"/>
    </source>
</evidence>
<name>A0A518IT28_9BACT</name>
<proteinExistence type="predicted"/>
<organism evidence="1 2">
    <name type="scientific">Rosistilla oblonga</name>
    <dbReference type="NCBI Taxonomy" id="2527990"/>
    <lineage>
        <taxon>Bacteria</taxon>
        <taxon>Pseudomonadati</taxon>
        <taxon>Planctomycetota</taxon>
        <taxon>Planctomycetia</taxon>
        <taxon>Pirellulales</taxon>
        <taxon>Pirellulaceae</taxon>
        <taxon>Rosistilla</taxon>
    </lineage>
</organism>
<protein>
    <submittedName>
        <fullName evidence="1">Uncharacterized protein</fullName>
    </submittedName>
</protein>
<reference evidence="1 2" key="1">
    <citation type="submission" date="2019-02" db="EMBL/GenBank/DDBJ databases">
        <title>Deep-cultivation of Planctomycetes and their phenomic and genomic characterization uncovers novel biology.</title>
        <authorList>
            <person name="Wiegand S."/>
            <person name="Jogler M."/>
            <person name="Boedeker C."/>
            <person name="Pinto D."/>
            <person name="Vollmers J."/>
            <person name="Rivas-Marin E."/>
            <person name="Kohn T."/>
            <person name="Peeters S.H."/>
            <person name="Heuer A."/>
            <person name="Rast P."/>
            <person name="Oberbeckmann S."/>
            <person name="Bunk B."/>
            <person name="Jeske O."/>
            <person name="Meyerdierks A."/>
            <person name="Storesund J.E."/>
            <person name="Kallscheuer N."/>
            <person name="Luecker S."/>
            <person name="Lage O.M."/>
            <person name="Pohl T."/>
            <person name="Merkel B.J."/>
            <person name="Hornburger P."/>
            <person name="Mueller R.-W."/>
            <person name="Bruemmer F."/>
            <person name="Labrenz M."/>
            <person name="Spormann A.M."/>
            <person name="Op den Camp H."/>
            <person name="Overmann J."/>
            <person name="Amann R."/>
            <person name="Jetten M.S.M."/>
            <person name="Mascher T."/>
            <person name="Medema M.H."/>
            <person name="Devos D.P."/>
            <person name="Kaster A.-K."/>
            <person name="Ovreas L."/>
            <person name="Rohde M."/>
            <person name="Galperin M.Y."/>
            <person name="Jogler C."/>
        </authorList>
    </citation>
    <scope>NUCLEOTIDE SEQUENCE [LARGE SCALE GENOMIC DNA]</scope>
    <source>
        <strain evidence="1 2">Mal33</strain>
    </source>
</reference>